<dbReference type="GO" id="GO:0005547">
    <property type="term" value="F:phosphatidylinositol-3,4,5-trisphosphate binding"/>
    <property type="evidence" value="ECO:0007669"/>
    <property type="project" value="TreeGrafter"/>
</dbReference>
<evidence type="ECO:0000313" key="3">
    <source>
        <dbReference type="EMBL" id="CEM36407.1"/>
    </source>
</evidence>
<reference evidence="3 4" key="1">
    <citation type="submission" date="2014-11" db="EMBL/GenBank/DDBJ databases">
        <authorList>
            <person name="Zhu J."/>
            <person name="Qi W."/>
            <person name="Song R."/>
        </authorList>
    </citation>
    <scope>NUCLEOTIDE SEQUENCE [LARGE SCALE GENOMIC DNA]</scope>
</reference>
<dbReference type="GO" id="GO:0032266">
    <property type="term" value="F:phosphatidylinositol-3-phosphate binding"/>
    <property type="evidence" value="ECO:0007669"/>
    <property type="project" value="TreeGrafter"/>
</dbReference>
<evidence type="ECO:0000256" key="1">
    <source>
        <dbReference type="SAM" id="MobiDB-lite"/>
    </source>
</evidence>
<protein>
    <recommendedName>
        <fullName evidence="2">Guanylate-binding protein N-terminal domain-containing protein</fullName>
    </recommendedName>
</protein>
<gene>
    <name evidence="3" type="ORF">Vbra_10494</name>
</gene>
<feature type="region of interest" description="Disordered" evidence="1">
    <location>
        <begin position="210"/>
        <end position="236"/>
    </location>
</feature>
<dbReference type="Proteomes" id="UP000041254">
    <property type="component" value="Unassembled WGS sequence"/>
</dbReference>
<dbReference type="PANTHER" id="PTHR46624:SF4">
    <property type="entry name" value="FYVE-TYPE DOMAIN-CONTAINING PROTEIN"/>
    <property type="match status" value="1"/>
</dbReference>
<dbReference type="Gene3D" id="3.40.50.300">
    <property type="entry name" value="P-loop containing nucleotide triphosphate hydrolases"/>
    <property type="match status" value="1"/>
</dbReference>
<dbReference type="OrthoDB" id="68108at2759"/>
<dbReference type="InterPro" id="IPR042427">
    <property type="entry name" value="ZFYV1"/>
</dbReference>
<feature type="compositionally biased region" description="Basic residues" evidence="1">
    <location>
        <begin position="600"/>
        <end position="612"/>
    </location>
</feature>
<dbReference type="GO" id="GO:0003924">
    <property type="term" value="F:GTPase activity"/>
    <property type="evidence" value="ECO:0007669"/>
    <property type="project" value="InterPro"/>
</dbReference>
<dbReference type="AlphaFoldDB" id="A0A0G4GYW7"/>
<dbReference type="VEuPathDB" id="CryptoDB:Vbra_10494"/>
<dbReference type="InterPro" id="IPR015894">
    <property type="entry name" value="Guanylate-bd_N"/>
</dbReference>
<proteinExistence type="predicted"/>
<evidence type="ECO:0000313" key="4">
    <source>
        <dbReference type="Proteomes" id="UP000041254"/>
    </source>
</evidence>
<organism evidence="3 4">
    <name type="scientific">Vitrella brassicaformis (strain CCMP3155)</name>
    <dbReference type="NCBI Taxonomy" id="1169540"/>
    <lineage>
        <taxon>Eukaryota</taxon>
        <taxon>Sar</taxon>
        <taxon>Alveolata</taxon>
        <taxon>Colpodellida</taxon>
        <taxon>Vitrellaceae</taxon>
        <taxon>Vitrella</taxon>
    </lineage>
</organism>
<dbReference type="GO" id="GO:0005545">
    <property type="term" value="F:1-phosphatidylinositol binding"/>
    <property type="evidence" value="ECO:0007669"/>
    <property type="project" value="TreeGrafter"/>
</dbReference>
<feature type="region of interest" description="Disordered" evidence="1">
    <location>
        <begin position="567"/>
        <end position="612"/>
    </location>
</feature>
<sequence length="612" mass="66561">MESLFGRFSASREAAAPCSDAMTAAPPVLHESFMLIDSAEHLAVDGVDDLCRRLGCAKDLKVKVVSIFGNTGEGKSHTLNEMFYSGEEVFVTSSNQMAATTGVWASLWDGAPEGCESVLVLDTEGMLGVTDKAHARTRMLLKVLAISDVIIYRKWGERLTTDVFEFLNEASVAYNTHFADELRRVSEAQGMPTQSLGAAVIIFHETRFTQPLREDTQPDNTAAKPGSPKRGDRRLKARSFAVNGGSAARATDHRKRPLDWPRTSEFLFVATEAADPSIPGDAAGAASAGVEKQGEEGDKAAAAKPLSNVSVLDSIVFFDVFKGLYRHGIEGCQDAPVFEAFSGVEYVGVCSKDGPTDFGPIIDRTRLYLRHDATLRRAQPISVVYAIIEWLTIKFNAQAEADCRTEGGKRKLVRAIFPDDIFRCGGVCKACNVHCALSMNHLGKPHEPADASAPCRYSVVLGNRQLYCRQCLENRGEEILLSPQQGPKSQWDSWNALTYLLSGYVLECFNCGVLYRSRPLQKVIMGMQCPDPVKAGIATPRLHHVWSREEATKATMLALGHGGGGVGADGGGEGVRGGKKATGKPYRWCSGEPFGLSPPRSRRRRRDGGRVV</sequence>
<dbReference type="InParanoid" id="A0A0G4GYW7"/>
<dbReference type="GO" id="GO:0005811">
    <property type="term" value="C:lipid droplet"/>
    <property type="evidence" value="ECO:0007669"/>
    <property type="project" value="TreeGrafter"/>
</dbReference>
<dbReference type="STRING" id="1169540.A0A0G4GYW7"/>
<dbReference type="GO" id="GO:0043325">
    <property type="term" value="F:phosphatidylinositol-3,4-bisphosphate binding"/>
    <property type="evidence" value="ECO:0007669"/>
    <property type="project" value="TreeGrafter"/>
</dbReference>
<dbReference type="GO" id="GO:0005525">
    <property type="term" value="F:GTP binding"/>
    <property type="evidence" value="ECO:0007669"/>
    <property type="project" value="InterPro"/>
</dbReference>
<dbReference type="InterPro" id="IPR027417">
    <property type="entry name" value="P-loop_NTPase"/>
</dbReference>
<dbReference type="SUPFAM" id="SSF52540">
    <property type="entry name" value="P-loop containing nucleoside triphosphate hydrolases"/>
    <property type="match status" value="1"/>
</dbReference>
<dbReference type="Pfam" id="PF02263">
    <property type="entry name" value="GBP"/>
    <property type="match status" value="1"/>
</dbReference>
<accession>A0A0G4GYW7</accession>
<keyword evidence="4" id="KW-1185">Reference proteome</keyword>
<dbReference type="EMBL" id="CDMY01000887">
    <property type="protein sequence ID" value="CEM36407.1"/>
    <property type="molecule type" value="Genomic_DNA"/>
</dbReference>
<name>A0A0G4GYW7_VITBC</name>
<feature type="domain" description="Guanylate-binding protein N-terminal" evidence="2">
    <location>
        <begin position="56"/>
        <end position="153"/>
    </location>
</feature>
<evidence type="ECO:0000259" key="2">
    <source>
        <dbReference type="Pfam" id="PF02263"/>
    </source>
</evidence>
<dbReference type="PANTHER" id="PTHR46624">
    <property type="entry name" value="AGAP002036-PA"/>
    <property type="match status" value="1"/>
</dbReference>
<dbReference type="GO" id="GO:0140042">
    <property type="term" value="P:lipid droplet formation"/>
    <property type="evidence" value="ECO:0007669"/>
    <property type="project" value="TreeGrafter"/>
</dbReference>